<dbReference type="GO" id="GO:0030687">
    <property type="term" value="C:preribosome, large subunit precursor"/>
    <property type="evidence" value="ECO:0007669"/>
    <property type="project" value="TreeGrafter"/>
</dbReference>
<evidence type="ECO:0000313" key="3">
    <source>
        <dbReference type="EMBL" id="PRQ77089.1"/>
    </source>
</evidence>
<dbReference type="GO" id="GO:0000470">
    <property type="term" value="P:maturation of LSU-rRNA"/>
    <property type="evidence" value="ECO:0007669"/>
    <property type="project" value="TreeGrafter"/>
</dbReference>
<feature type="region of interest" description="Disordered" evidence="1">
    <location>
        <begin position="357"/>
        <end position="534"/>
    </location>
</feature>
<dbReference type="GO" id="GO:0005730">
    <property type="term" value="C:nucleolus"/>
    <property type="evidence" value="ECO:0007669"/>
    <property type="project" value="TreeGrafter"/>
</dbReference>
<accession>A0A2T0AGE8</accession>
<feature type="compositionally biased region" description="Low complexity" evidence="1">
    <location>
        <begin position="16"/>
        <end position="25"/>
    </location>
</feature>
<dbReference type="GO" id="GO:0042134">
    <property type="term" value="F:rRNA primary transcript binding"/>
    <property type="evidence" value="ECO:0007669"/>
    <property type="project" value="InterPro"/>
</dbReference>
<dbReference type="InterPro" id="IPR007109">
    <property type="entry name" value="Brix"/>
</dbReference>
<feature type="domain" description="Brix" evidence="2">
    <location>
        <begin position="140"/>
        <end position="363"/>
    </location>
</feature>
<evidence type="ECO:0000256" key="1">
    <source>
        <dbReference type="SAM" id="MobiDB-lite"/>
    </source>
</evidence>
<proteinExistence type="predicted"/>
<feature type="compositionally biased region" description="Basic and acidic residues" evidence="1">
    <location>
        <begin position="366"/>
        <end position="377"/>
    </location>
</feature>
<evidence type="ECO:0000313" key="4">
    <source>
        <dbReference type="Proteomes" id="UP000239560"/>
    </source>
</evidence>
<feature type="region of interest" description="Disordered" evidence="1">
    <location>
        <begin position="1"/>
        <end position="62"/>
    </location>
</feature>
<feature type="compositionally biased region" description="Low complexity" evidence="1">
    <location>
        <begin position="440"/>
        <end position="457"/>
    </location>
</feature>
<dbReference type="PROSITE" id="PS50833">
    <property type="entry name" value="BRIX"/>
    <property type="match status" value="1"/>
</dbReference>
<dbReference type="EMBL" id="LCTV02000002">
    <property type="protein sequence ID" value="PRQ77089.1"/>
    <property type="molecule type" value="Genomic_DNA"/>
</dbReference>
<feature type="compositionally biased region" description="Basic and acidic residues" evidence="1">
    <location>
        <begin position="521"/>
        <end position="534"/>
    </location>
</feature>
<dbReference type="SUPFAM" id="SSF52954">
    <property type="entry name" value="Class II aaRS ABD-related"/>
    <property type="match status" value="1"/>
</dbReference>
<name>A0A2T0AGE8_RHOTO</name>
<reference evidence="3 4" key="1">
    <citation type="journal article" date="2018" name="Elife">
        <title>Functional genomics of lipid metabolism in the oleaginous yeast Rhodosporidium toruloides.</title>
        <authorList>
            <person name="Coradetti S.T."/>
            <person name="Pinel D."/>
            <person name="Geiselman G."/>
            <person name="Ito M."/>
            <person name="Mondo S."/>
            <person name="Reilly M.C."/>
            <person name="Cheng Y.F."/>
            <person name="Bauer S."/>
            <person name="Grigoriev I."/>
            <person name="Gladden J.M."/>
            <person name="Simmons B.A."/>
            <person name="Brem R."/>
            <person name="Arkin A.P."/>
            <person name="Skerker J.M."/>
        </authorList>
    </citation>
    <scope>NUCLEOTIDE SEQUENCE [LARGE SCALE GENOMIC DNA]</scope>
    <source>
        <strain evidence="3 4">NBRC 0880</strain>
    </source>
</reference>
<sequence length="553" mass="60707">MCGRSSSRSARRSFDRQSSSAASSARRQRRVESMSRRVRAVPTSSNVAAYARTKRGRRFSSPGTDILHLAGIPRTIENTREWLGEDADYEDARTRPAPVTVNDETGDVTVDMGSLSNLFPTAAPPEASTSGLPPPPEPKVLITTSPGKPPAPFTKGFLEDLQALLGGKKRADVVPRKSSKFELSRVARWARKRGYGAIMVVGEDHAKPTTLTVSLLPYGPTACFRLTGITLCKDIPGHAKPTSHPPELVLNHFATPLGLSLATLLSQLFLPPSHAEILQRQGFQGRQVVLAQNSRDFVFIRRYRYMFALKSHRLGKTKKRVDVAAMTNGDPEGEADDTIKTRFQEIGPQFTLKMRWIRRGPLGETGDERSAREKYEAETGEQADEFGAQPDGDDDEVFGDDGEGMDVEGDEEQDAADEDAAKREIGLDVADQAGQPNFPSATATTDANADASTSSAAQPPANPKKRPRENRVRKKPFHPLNNPPPDSESSPEPEEVPLPTIGKKKNKELQSALSTVGDTWHAGKGEGGVREGAKKREWEWHARMQVSRRKFFL</sequence>
<gene>
    <name evidence="3" type="ORF">AAT19DRAFT_12507</name>
</gene>
<feature type="compositionally biased region" description="Basic residues" evidence="1">
    <location>
        <begin position="463"/>
        <end position="477"/>
    </location>
</feature>
<dbReference type="InterPro" id="IPR044281">
    <property type="entry name" value="IMP4/RPF1"/>
</dbReference>
<dbReference type="Gene3D" id="3.40.50.10480">
    <property type="entry name" value="Probable brix-domain ribosomal biogenesis protein"/>
    <property type="match status" value="1"/>
</dbReference>
<dbReference type="GO" id="GO:0000460">
    <property type="term" value="P:maturation of 5.8S rRNA"/>
    <property type="evidence" value="ECO:0007669"/>
    <property type="project" value="TreeGrafter"/>
</dbReference>
<dbReference type="SMART" id="SM00879">
    <property type="entry name" value="Brix"/>
    <property type="match status" value="1"/>
</dbReference>
<dbReference type="Proteomes" id="UP000239560">
    <property type="component" value="Unassembled WGS sequence"/>
</dbReference>
<organism evidence="3 4">
    <name type="scientific">Rhodotorula toruloides</name>
    <name type="common">Yeast</name>
    <name type="synonym">Rhodosporidium toruloides</name>
    <dbReference type="NCBI Taxonomy" id="5286"/>
    <lineage>
        <taxon>Eukaryota</taxon>
        <taxon>Fungi</taxon>
        <taxon>Dikarya</taxon>
        <taxon>Basidiomycota</taxon>
        <taxon>Pucciniomycotina</taxon>
        <taxon>Microbotryomycetes</taxon>
        <taxon>Sporidiobolales</taxon>
        <taxon>Sporidiobolaceae</taxon>
        <taxon>Rhodotorula</taxon>
    </lineage>
</organism>
<feature type="compositionally biased region" description="Acidic residues" evidence="1">
    <location>
        <begin position="391"/>
        <end position="418"/>
    </location>
</feature>
<comment type="caution">
    <text evidence="3">The sequence shown here is derived from an EMBL/GenBank/DDBJ whole genome shotgun (WGS) entry which is preliminary data.</text>
</comment>
<dbReference type="PANTHER" id="PTHR22734">
    <property type="entry name" value="U3 SMALL NUCLEOLAR RIBONUCLEOPROTEIN PROTEIN IMP4"/>
    <property type="match status" value="1"/>
</dbReference>
<protein>
    <submittedName>
        <fullName evidence="3">Anticodon-binding protein</fullName>
    </submittedName>
</protein>
<dbReference type="AlphaFoldDB" id="A0A2T0AGE8"/>
<dbReference type="OrthoDB" id="264354at2759"/>
<evidence type="ECO:0000259" key="2">
    <source>
        <dbReference type="PROSITE" id="PS50833"/>
    </source>
</evidence>
<dbReference type="Pfam" id="PF04427">
    <property type="entry name" value="Brix"/>
    <property type="match status" value="1"/>
</dbReference>
<dbReference type="PANTHER" id="PTHR22734:SF3">
    <property type="entry name" value="RIBOSOME PRODUCTION FACTOR 1"/>
    <property type="match status" value="1"/>
</dbReference>